<evidence type="ECO:0000313" key="5">
    <source>
        <dbReference type="Proteomes" id="UP001234798"/>
    </source>
</evidence>
<feature type="domain" description="N-acetyltransferase" evidence="3">
    <location>
        <begin position="11"/>
        <end position="154"/>
    </location>
</feature>
<dbReference type="InterPro" id="IPR016181">
    <property type="entry name" value="Acyl_CoA_acyltransferase"/>
</dbReference>
<accession>A0ABY9M2K0</accession>
<dbReference type="RefSeq" id="WP_306942885.1">
    <property type="nucleotide sequence ID" value="NZ_CP132976.1"/>
</dbReference>
<dbReference type="PANTHER" id="PTHR43877">
    <property type="entry name" value="AMINOALKYLPHOSPHONATE N-ACETYLTRANSFERASE-RELATED-RELATED"/>
    <property type="match status" value="1"/>
</dbReference>
<keyword evidence="1" id="KW-0808">Transferase</keyword>
<name>A0ABY9M2K0_9BURK</name>
<proteinExistence type="predicted"/>
<evidence type="ECO:0000313" key="4">
    <source>
        <dbReference type="EMBL" id="WMD20072.1"/>
    </source>
</evidence>
<protein>
    <submittedName>
        <fullName evidence="4">GNAT family N-acetyltransferase</fullName>
    </submittedName>
</protein>
<dbReference type="InterPro" id="IPR050832">
    <property type="entry name" value="Bact_Acetyltransf"/>
</dbReference>
<dbReference type="CDD" id="cd04301">
    <property type="entry name" value="NAT_SF"/>
    <property type="match status" value="1"/>
</dbReference>
<dbReference type="PROSITE" id="PS51186">
    <property type="entry name" value="GNAT"/>
    <property type="match status" value="1"/>
</dbReference>
<dbReference type="SUPFAM" id="SSF55729">
    <property type="entry name" value="Acyl-CoA N-acyltransferases (Nat)"/>
    <property type="match status" value="1"/>
</dbReference>
<keyword evidence="5" id="KW-1185">Reference proteome</keyword>
<dbReference type="EMBL" id="CP132976">
    <property type="protein sequence ID" value="WMD20072.1"/>
    <property type="molecule type" value="Genomic_DNA"/>
</dbReference>
<dbReference type="Pfam" id="PF00583">
    <property type="entry name" value="Acetyltransf_1"/>
    <property type="match status" value="1"/>
</dbReference>
<dbReference type="InterPro" id="IPR000182">
    <property type="entry name" value="GNAT_dom"/>
</dbReference>
<dbReference type="Proteomes" id="UP001234798">
    <property type="component" value="Chromosome"/>
</dbReference>
<gene>
    <name evidence="4" type="ORF">RAS12_26240</name>
</gene>
<reference evidence="4 5" key="1">
    <citation type="submission" date="2023-08" db="EMBL/GenBank/DDBJ databases">
        <title>Achromobacter seleniivolatilans sp. nov., isolated from seleniferous soil.</title>
        <authorList>
            <person name="Zhang S."/>
            <person name="Li K."/>
            <person name="Peng J."/>
            <person name="Zhao Q."/>
            <person name="Wang H."/>
            <person name="Guo Y."/>
        </authorList>
    </citation>
    <scope>NUCLEOTIDE SEQUENCE [LARGE SCALE GENOMIC DNA]</scope>
    <source>
        <strain evidence="4 5">R39</strain>
    </source>
</reference>
<keyword evidence="2" id="KW-0012">Acyltransferase</keyword>
<sequence>MQIQVNIDVPVQYRPVSAADFESLLAIRIAAMRESLERLGRFDPERARSRLQKTFEPERTWAINQNGQCVGFYALRPDGQDLRLDHLYIVPAAQGLGLGGQVLRHILQDADSRGLHVRVGALRNSDSNRFYRRHGFVQTSESEWDIEYLRAPLRAE</sequence>
<evidence type="ECO:0000256" key="2">
    <source>
        <dbReference type="ARBA" id="ARBA00023315"/>
    </source>
</evidence>
<organism evidence="4 5">
    <name type="scientific">Achromobacter seleniivolatilans</name>
    <dbReference type="NCBI Taxonomy" id="3047478"/>
    <lineage>
        <taxon>Bacteria</taxon>
        <taxon>Pseudomonadati</taxon>
        <taxon>Pseudomonadota</taxon>
        <taxon>Betaproteobacteria</taxon>
        <taxon>Burkholderiales</taxon>
        <taxon>Alcaligenaceae</taxon>
        <taxon>Achromobacter</taxon>
    </lineage>
</organism>
<evidence type="ECO:0000256" key="1">
    <source>
        <dbReference type="ARBA" id="ARBA00022679"/>
    </source>
</evidence>
<evidence type="ECO:0000259" key="3">
    <source>
        <dbReference type="PROSITE" id="PS51186"/>
    </source>
</evidence>
<dbReference type="Gene3D" id="3.40.630.30">
    <property type="match status" value="1"/>
</dbReference>